<protein>
    <submittedName>
        <fullName evidence="3">LuxR C-terminal-related transcriptional regulator</fullName>
    </submittedName>
</protein>
<comment type="caution">
    <text evidence="3">The sequence shown here is derived from an EMBL/GenBank/DDBJ whole genome shotgun (WGS) entry which is preliminary data.</text>
</comment>
<accession>A0ABW4Q4V5</accession>
<name>A0ABW4Q4V5_9MICC</name>
<dbReference type="InterPro" id="IPR049945">
    <property type="entry name" value="AAA_22"/>
</dbReference>
<reference evidence="4" key="1">
    <citation type="journal article" date="2019" name="Int. J. Syst. Evol. Microbiol.">
        <title>The Global Catalogue of Microorganisms (GCM) 10K type strain sequencing project: providing services to taxonomists for standard genome sequencing and annotation.</title>
        <authorList>
            <consortium name="The Broad Institute Genomics Platform"/>
            <consortium name="The Broad Institute Genome Sequencing Center for Infectious Disease"/>
            <person name="Wu L."/>
            <person name="Ma J."/>
        </authorList>
    </citation>
    <scope>NUCLEOTIDE SEQUENCE [LARGE SCALE GENOMIC DNA]</scope>
    <source>
        <strain evidence="4">JCM 11496</strain>
    </source>
</reference>
<dbReference type="SUPFAM" id="SSF46894">
    <property type="entry name" value="C-terminal effector domain of the bipartite response regulators"/>
    <property type="match status" value="1"/>
</dbReference>
<dbReference type="PANTHER" id="PTHR43214">
    <property type="entry name" value="TWO-COMPONENT RESPONSE REGULATOR"/>
    <property type="match status" value="1"/>
</dbReference>
<dbReference type="SMART" id="SM00421">
    <property type="entry name" value="HTH_LUXR"/>
    <property type="match status" value="1"/>
</dbReference>
<dbReference type="SMART" id="SM00382">
    <property type="entry name" value="AAA"/>
    <property type="match status" value="1"/>
</dbReference>
<dbReference type="CDD" id="cd06170">
    <property type="entry name" value="LuxR_C_like"/>
    <property type="match status" value="1"/>
</dbReference>
<sequence length="818" mass="87898">MTGDRTRGQLISQLEVLLRRGVSVVVEGQFGSGKTESLKIAARALESDRIIVRLRGTPRGTRTAYLALADLVGVRPGTVPHPAVIFAQLAQRLRELAVDRPVILLIDNFDFLDPQSRAMCTMLLGMPSVTLLVSCNRVEDSPELRAAVNSCTMEALTLSALSVAEGREVIERFLGGKVSTSVVNSLHAHSRGNARILTMLAAHGRENGNIARVDGLWRTTAHYAEPFTSGSLRSGLAVLQSRLTADERAALEVLAAAGSVHIDVLARHCDMRALEHLQREGMVDARDGGNTYWLHSKGLAHILRQTLGDTRSRQIWTEVVEPGMTLRGVRPPGANIVWALQRGIDVNDTALLNAADDAMRAYSPRIALDLVSAVKRRTGLSARVEAEAHWFLGQMKEGRRALEGQADAPVTSTAPDVEEAATSQLVRSVFSAGEVAGDEGPEQLAGDSLRQLLIHRRTGNYPALLDVFLANSLPTGSDARYLATMLAAEAYAACGDSARARLMTIECGSMAGSVRSAVVRELGETAHYRVLFLNGEWRVLTDMLSQHILRRPGRLLFGEQSTLSLPRLISREPRDGAIAGERSAARPADLFGWFIQRSAELFALDDSGHPAATGLKELAGDRRLTGLFGLQLFALGSLALLQGDAGTEGVLVDHFNELDLKRLERCARTTTGPLARQLGLLADGLLAGDPATLVRAAQAAARQGNMGLSTVAATLASRAAGKIKQPEVQRAAQVLVPGSDSSPTMPEDTSMLTRRERQVVDLALSSSKNSEIAAVLGISPRTAERHLQNAYRKLGISTREQLRLVFQSPDGAAESGGA</sequence>
<evidence type="ECO:0000256" key="1">
    <source>
        <dbReference type="ARBA" id="ARBA00023125"/>
    </source>
</evidence>
<dbReference type="InterPro" id="IPR016032">
    <property type="entry name" value="Sig_transdc_resp-reg_C-effctor"/>
</dbReference>
<dbReference type="InterPro" id="IPR036388">
    <property type="entry name" value="WH-like_DNA-bd_sf"/>
</dbReference>
<keyword evidence="1" id="KW-0238">DNA-binding</keyword>
<dbReference type="RefSeq" id="WP_343877409.1">
    <property type="nucleotide sequence ID" value="NZ_BAAAIJ010000005.1"/>
</dbReference>
<organism evidence="3 4">
    <name type="scientific">Arthrobacter flavus</name>
    <dbReference type="NCBI Taxonomy" id="95172"/>
    <lineage>
        <taxon>Bacteria</taxon>
        <taxon>Bacillati</taxon>
        <taxon>Actinomycetota</taxon>
        <taxon>Actinomycetes</taxon>
        <taxon>Micrococcales</taxon>
        <taxon>Micrococcaceae</taxon>
        <taxon>Arthrobacter</taxon>
    </lineage>
</organism>
<evidence type="ECO:0000259" key="2">
    <source>
        <dbReference type="PROSITE" id="PS50043"/>
    </source>
</evidence>
<dbReference type="CDD" id="cd00267">
    <property type="entry name" value="ABC_ATPase"/>
    <property type="match status" value="1"/>
</dbReference>
<dbReference type="SUPFAM" id="SSF52540">
    <property type="entry name" value="P-loop containing nucleoside triphosphate hydrolases"/>
    <property type="match status" value="1"/>
</dbReference>
<dbReference type="InterPro" id="IPR039420">
    <property type="entry name" value="WalR-like"/>
</dbReference>
<dbReference type="Gene3D" id="1.10.10.10">
    <property type="entry name" value="Winged helix-like DNA-binding domain superfamily/Winged helix DNA-binding domain"/>
    <property type="match status" value="1"/>
</dbReference>
<proteinExistence type="predicted"/>
<keyword evidence="4" id="KW-1185">Reference proteome</keyword>
<dbReference type="Proteomes" id="UP001597307">
    <property type="component" value="Unassembled WGS sequence"/>
</dbReference>
<evidence type="ECO:0000313" key="4">
    <source>
        <dbReference type="Proteomes" id="UP001597307"/>
    </source>
</evidence>
<evidence type="ECO:0000313" key="3">
    <source>
        <dbReference type="EMBL" id="MFD1845730.1"/>
    </source>
</evidence>
<dbReference type="PRINTS" id="PR00038">
    <property type="entry name" value="HTHLUXR"/>
</dbReference>
<dbReference type="Pfam" id="PF00196">
    <property type="entry name" value="GerE"/>
    <property type="match status" value="1"/>
</dbReference>
<dbReference type="Pfam" id="PF13401">
    <property type="entry name" value="AAA_22"/>
    <property type="match status" value="1"/>
</dbReference>
<dbReference type="InterPro" id="IPR003593">
    <property type="entry name" value="AAA+_ATPase"/>
</dbReference>
<feature type="domain" description="HTH luxR-type" evidence="2">
    <location>
        <begin position="745"/>
        <end position="810"/>
    </location>
</feature>
<gene>
    <name evidence="3" type="ORF">ACFSFX_03870</name>
</gene>
<dbReference type="EMBL" id="JBHUGA010000008">
    <property type="protein sequence ID" value="MFD1845730.1"/>
    <property type="molecule type" value="Genomic_DNA"/>
</dbReference>
<dbReference type="InterPro" id="IPR027417">
    <property type="entry name" value="P-loop_NTPase"/>
</dbReference>
<dbReference type="InterPro" id="IPR000792">
    <property type="entry name" value="Tscrpt_reg_LuxR_C"/>
</dbReference>
<dbReference type="PROSITE" id="PS50043">
    <property type="entry name" value="HTH_LUXR_2"/>
    <property type="match status" value="1"/>
</dbReference>